<proteinExistence type="predicted"/>
<evidence type="ECO:0000313" key="2">
    <source>
        <dbReference type="EMBL" id="KAL0302297.1"/>
    </source>
</evidence>
<reference evidence="2" key="2">
    <citation type="journal article" date="2024" name="Plant">
        <title>Genomic evolution and insights into agronomic trait innovations of Sesamum species.</title>
        <authorList>
            <person name="Miao H."/>
            <person name="Wang L."/>
            <person name="Qu L."/>
            <person name="Liu H."/>
            <person name="Sun Y."/>
            <person name="Le M."/>
            <person name="Wang Q."/>
            <person name="Wei S."/>
            <person name="Zheng Y."/>
            <person name="Lin W."/>
            <person name="Duan Y."/>
            <person name="Cao H."/>
            <person name="Xiong S."/>
            <person name="Wang X."/>
            <person name="Wei L."/>
            <person name="Li C."/>
            <person name="Ma Q."/>
            <person name="Ju M."/>
            <person name="Zhao R."/>
            <person name="Li G."/>
            <person name="Mu C."/>
            <person name="Tian Q."/>
            <person name="Mei H."/>
            <person name="Zhang T."/>
            <person name="Gao T."/>
            <person name="Zhang H."/>
        </authorList>
    </citation>
    <scope>NUCLEOTIDE SEQUENCE</scope>
    <source>
        <strain evidence="2">KEN8</strain>
    </source>
</reference>
<dbReference type="Pfam" id="PF05699">
    <property type="entry name" value="Dimer_Tnp_hAT"/>
    <property type="match status" value="1"/>
</dbReference>
<dbReference type="AlphaFoldDB" id="A0AAW2K687"/>
<dbReference type="SUPFAM" id="SSF53098">
    <property type="entry name" value="Ribonuclease H-like"/>
    <property type="match status" value="1"/>
</dbReference>
<reference evidence="2" key="1">
    <citation type="submission" date="2020-06" db="EMBL/GenBank/DDBJ databases">
        <authorList>
            <person name="Li T."/>
            <person name="Hu X."/>
            <person name="Zhang T."/>
            <person name="Song X."/>
            <person name="Zhang H."/>
            <person name="Dai N."/>
            <person name="Sheng W."/>
            <person name="Hou X."/>
            <person name="Wei L."/>
        </authorList>
    </citation>
    <scope>NUCLEOTIDE SEQUENCE</scope>
    <source>
        <strain evidence="2">KEN8</strain>
        <tissue evidence="2">Leaf</tissue>
    </source>
</reference>
<name>A0AAW2K687_9LAMI</name>
<dbReference type="InterPro" id="IPR012337">
    <property type="entry name" value="RNaseH-like_sf"/>
</dbReference>
<evidence type="ECO:0000259" key="1">
    <source>
        <dbReference type="Pfam" id="PF05699"/>
    </source>
</evidence>
<sequence>MFIDYGGSCAVSVNDPNVISSSGVETRASLRDFDRWCYESQVLNNQKSELESYLEEARFPRADTFNILDWWKTNSPRLPILAKIARDILAVPATTVASEAAFSVGGRVIDESRTCLLLDAVEALVVADDWIGSIPKKIVHIVESSGTQTNNA</sequence>
<protein>
    <submittedName>
        <fullName evidence="2">Zinc finger BED domain-containing protein DAYSLEEPER</fullName>
    </submittedName>
</protein>
<dbReference type="GO" id="GO:0046983">
    <property type="term" value="F:protein dimerization activity"/>
    <property type="evidence" value="ECO:0007669"/>
    <property type="project" value="InterPro"/>
</dbReference>
<comment type="caution">
    <text evidence="2">The sequence shown here is derived from an EMBL/GenBank/DDBJ whole genome shotgun (WGS) entry which is preliminary data.</text>
</comment>
<dbReference type="InterPro" id="IPR008906">
    <property type="entry name" value="HATC_C_dom"/>
</dbReference>
<organism evidence="2">
    <name type="scientific">Sesamum calycinum</name>
    <dbReference type="NCBI Taxonomy" id="2727403"/>
    <lineage>
        <taxon>Eukaryota</taxon>
        <taxon>Viridiplantae</taxon>
        <taxon>Streptophyta</taxon>
        <taxon>Embryophyta</taxon>
        <taxon>Tracheophyta</taxon>
        <taxon>Spermatophyta</taxon>
        <taxon>Magnoliopsida</taxon>
        <taxon>eudicotyledons</taxon>
        <taxon>Gunneridae</taxon>
        <taxon>Pentapetalae</taxon>
        <taxon>asterids</taxon>
        <taxon>lamiids</taxon>
        <taxon>Lamiales</taxon>
        <taxon>Pedaliaceae</taxon>
        <taxon>Sesamum</taxon>
    </lineage>
</organism>
<accession>A0AAW2K687</accession>
<dbReference type="EMBL" id="JACGWM010000582">
    <property type="protein sequence ID" value="KAL0302297.1"/>
    <property type="molecule type" value="Genomic_DNA"/>
</dbReference>
<feature type="domain" description="HAT C-terminal dimerisation" evidence="1">
    <location>
        <begin position="49"/>
        <end position="131"/>
    </location>
</feature>
<dbReference type="PANTHER" id="PTHR23272">
    <property type="entry name" value="BED FINGER-RELATED"/>
    <property type="match status" value="1"/>
</dbReference>
<gene>
    <name evidence="2" type="ORF">Scaly_2565600</name>
</gene>